<dbReference type="Proteomes" id="UP000037029">
    <property type="component" value="Chromosome"/>
</dbReference>
<dbReference type="GO" id="GO:0000976">
    <property type="term" value="F:transcription cis-regulatory region binding"/>
    <property type="evidence" value="ECO:0007669"/>
    <property type="project" value="TreeGrafter"/>
</dbReference>
<dbReference type="SUPFAM" id="SSF52172">
    <property type="entry name" value="CheY-like"/>
    <property type="match status" value="1"/>
</dbReference>
<feature type="DNA-binding region" description="OmpR/PhoB-type" evidence="3">
    <location>
        <begin position="124"/>
        <end position="222"/>
    </location>
</feature>
<name>A0A0J9FNN5_SPHYA</name>
<dbReference type="GO" id="GO:0000156">
    <property type="term" value="F:phosphorelay response regulator activity"/>
    <property type="evidence" value="ECO:0007669"/>
    <property type="project" value="TreeGrafter"/>
</dbReference>
<dbReference type="Pfam" id="PF00486">
    <property type="entry name" value="Trans_reg_C"/>
    <property type="match status" value="1"/>
</dbReference>
<dbReference type="InterPro" id="IPR011006">
    <property type="entry name" value="CheY-like_superfamily"/>
</dbReference>
<dbReference type="Gene3D" id="6.10.250.690">
    <property type="match status" value="1"/>
</dbReference>
<dbReference type="InterPro" id="IPR036388">
    <property type="entry name" value="WH-like_DNA-bd_sf"/>
</dbReference>
<accession>A0A0J9FNN5</accession>
<evidence type="ECO:0000259" key="5">
    <source>
        <dbReference type="PROSITE" id="PS51755"/>
    </source>
</evidence>
<dbReference type="GO" id="GO:0005829">
    <property type="term" value="C:cytosol"/>
    <property type="evidence" value="ECO:0007669"/>
    <property type="project" value="TreeGrafter"/>
</dbReference>
<evidence type="ECO:0000256" key="3">
    <source>
        <dbReference type="PROSITE-ProRule" id="PRU01091"/>
    </source>
</evidence>
<evidence type="ECO:0000259" key="4">
    <source>
        <dbReference type="PROSITE" id="PS50110"/>
    </source>
</evidence>
<dbReference type="InterPro" id="IPR039420">
    <property type="entry name" value="WalR-like"/>
</dbReference>
<protein>
    <submittedName>
        <fullName evidence="6">DNA-binding response regulator</fullName>
    </submittedName>
</protein>
<dbReference type="CDD" id="cd00383">
    <property type="entry name" value="trans_reg_C"/>
    <property type="match status" value="1"/>
</dbReference>
<gene>
    <name evidence="6" type="ORF">BV87_08660</name>
</gene>
<dbReference type="PROSITE" id="PS51755">
    <property type="entry name" value="OMPR_PHOB"/>
    <property type="match status" value="1"/>
</dbReference>
<dbReference type="Pfam" id="PF00072">
    <property type="entry name" value="Response_reg"/>
    <property type="match status" value="1"/>
</dbReference>
<proteinExistence type="predicted"/>
<dbReference type="InterPro" id="IPR001789">
    <property type="entry name" value="Sig_transdc_resp-reg_receiver"/>
</dbReference>
<evidence type="ECO:0000313" key="7">
    <source>
        <dbReference type="Proteomes" id="UP000037029"/>
    </source>
</evidence>
<dbReference type="AlphaFoldDB" id="A0A0J9FNN5"/>
<dbReference type="InterPro" id="IPR001867">
    <property type="entry name" value="OmpR/PhoB-type_DNA-bd"/>
</dbReference>
<dbReference type="GO" id="GO:0006355">
    <property type="term" value="P:regulation of DNA-templated transcription"/>
    <property type="evidence" value="ECO:0007669"/>
    <property type="project" value="InterPro"/>
</dbReference>
<dbReference type="InterPro" id="IPR016032">
    <property type="entry name" value="Sig_transdc_resp-reg_C-effctor"/>
</dbReference>
<dbReference type="PANTHER" id="PTHR48111">
    <property type="entry name" value="REGULATOR OF RPOS"/>
    <property type="match status" value="1"/>
</dbReference>
<feature type="modified residue" description="4-aspartylphosphate" evidence="2">
    <location>
        <position position="51"/>
    </location>
</feature>
<dbReference type="SUPFAM" id="SSF46894">
    <property type="entry name" value="C-terminal effector domain of the bipartite response regulators"/>
    <property type="match status" value="1"/>
</dbReference>
<evidence type="ECO:0000313" key="6">
    <source>
        <dbReference type="EMBL" id="ATP21455.1"/>
    </source>
</evidence>
<keyword evidence="2" id="KW-0597">Phosphoprotein</keyword>
<sequence>MRLLLIEDNSRLAGLLIAGLERRGFHCDHAETLIIATEAVAAEVHDVLIVDRGLPDGDGITWLRGMRRAGFMQPALILTARDALEDRITGLDAGADDYVVKPAEVDEIAARIRALMRRPGPRAQTELRFGPLLVDSARRMTLCAGQAIDLSRRETDLLELLLRQAGAVVRRESIESALYSFAEPVTPNAVEATVSRLRRKLEEAGARGMLHTVRGVGYMLREPAA</sequence>
<dbReference type="Gene3D" id="1.10.10.10">
    <property type="entry name" value="Winged helix-like DNA-binding domain superfamily/Winged helix DNA-binding domain"/>
    <property type="match status" value="1"/>
</dbReference>
<feature type="domain" description="OmpR/PhoB-type" evidence="5">
    <location>
        <begin position="124"/>
        <end position="222"/>
    </location>
</feature>
<keyword evidence="1 3" id="KW-0238">DNA-binding</keyword>
<dbReference type="PANTHER" id="PTHR48111:SF36">
    <property type="entry name" value="TRANSCRIPTIONAL REGULATORY PROTEIN CUTR"/>
    <property type="match status" value="1"/>
</dbReference>
<dbReference type="GO" id="GO:0032993">
    <property type="term" value="C:protein-DNA complex"/>
    <property type="evidence" value="ECO:0007669"/>
    <property type="project" value="TreeGrafter"/>
</dbReference>
<dbReference type="PROSITE" id="PS50110">
    <property type="entry name" value="RESPONSE_REGULATORY"/>
    <property type="match status" value="1"/>
</dbReference>
<reference evidence="6 7" key="1">
    <citation type="submission" date="2017-04" db="EMBL/GenBank/DDBJ databases">
        <title>Characterization, genome and methylation analysis of a phthalic acid esters degrading strain Sphingobium yanoikuyae SHJ.</title>
        <authorList>
            <person name="Feng L."/>
        </authorList>
    </citation>
    <scope>NUCLEOTIDE SEQUENCE [LARGE SCALE GENOMIC DNA]</scope>
    <source>
        <strain evidence="6 7">SHJ</strain>
    </source>
</reference>
<dbReference type="EMBL" id="CP020925">
    <property type="protein sequence ID" value="ATP21455.1"/>
    <property type="molecule type" value="Genomic_DNA"/>
</dbReference>
<dbReference type="Gene3D" id="3.40.50.2300">
    <property type="match status" value="1"/>
</dbReference>
<organism evidence="6 7">
    <name type="scientific">Sphingobium yanoikuyae</name>
    <name type="common">Sphingomonas yanoikuyae</name>
    <dbReference type="NCBI Taxonomy" id="13690"/>
    <lineage>
        <taxon>Bacteria</taxon>
        <taxon>Pseudomonadati</taxon>
        <taxon>Pseudomonadota</taxon>
        <taxon>Alphaproteobacteria</taxon>
        <taxon>Sphingomonadales</taxon>
        <taxon>Sphingomonadaceae</taxon>
        <taxon>Sphingobium</taxon>
    </lineage>
</organism>
<dbReference type="RefSeq" id="WP_048938504.1">
    <property type="nucleotide sequence ID" value="NZ_CP020925.1"/>
</dbReference>
<evidence type="ECO:0000256" key="1">
    <source>
        <dbReference type="ARBA" id="ARBA00023125"/>
    </source>
</evidence>
<evidence type="ECO:0000256" key="2">
    <source>
        <dbReference type="PROSITE-ProRule" id="PRU00169"/>
    </source>
</evidence>
<dbReference type="SMART" id="SM00448">
    <property type="entry name" value="REC"/>
    <property type="match status" value="1"/>
</dbReference>
<dbReference type="SMART" id="SM00862">
    <property type="entry name" value="Trans_reg_C"/>
    <property type="match status" value="1"/>
</dbReference>
<feature type="domain" description="Response regulatory" evidence="4">
    <location>
        <begin position="2"/>
        <end position="116"/>
    </location>
</feature>